<evidence type="ECO:0000256" key="4">
    <source>
        <dbReference type="ARBA" id="ARBA00022777"/>
    </source>
</evidence>
<sequence>MYLVCGEALFDVFAGAPTSERSNRLSLEAVAGGSPFNVAVGLSRLGVPAALFGGLSSDSLGRQLRQVLAHEQVDERYLIPFDAPTTLAMVAVGLDGSPQYSFRGEGCADRLLREEHLPMLDERVRGIHIGSYSLVVQPVADTISSLVARESGRRLISLDPNVRLNVEPALPIWRERIEHLAQQAHLIKVSLEDLEVLYPDRSAEDVAQDWLTDRCQLVVLTRGADGAQAFSRRAGMLHSPALPVQLRDTVGAGDTFQAAMLTFLYERQLDRPEALAMLDRETLMQMLAFAMEAAAITCSRTGPELPYRRELTTLEHPPGNHG</sequence>
<dbReference type="GO" id="GO:0016301">
    <property type="term" value="F:kinase activity"/>
    <property type="evidence" value="ECO:0007669"/>
    <property type="project" value="UniProtKB-KW"/>
</dbReference>
<protein>
    <submittedName>
        <fullName evidence="7">Carbohydrate kinase</fullName>
    </submittedName>
</protein>
<evidence type="ECO:0000256" key="2">
    <source>
        <dbReference type="ARBA" id="ARBA00022679"/>
    </source>
</evidence>
<keyword evidence="8" id="KW-1185">Reference proteome</keyword>
<keyword evidence="3" id="KW-0547">Nucleotide-binding</keyword>
<dbReference type="Proteomes" id="UP000786387">
    <property type="component" value="Unassembled WGS sequence"/>
</dbReference>
<dbReference type="RefSeq" id="WP_181071083.1">
    <property type="nucleotide sequence ID" value="NZ_JAAMRF010000005.1"/>
</dbReference>
<evidence type="ECO:0000313" key="8">
    <source>
        <dbReference type="Proteomes" id="UP000786387"/>
    </source>
</evidence>
<dbReference type="CDD" id="cd01167">
    <property type="entry name" value="bac_FRK"/>
    <property type="match status" value="1"/>
</dbReference>
<evidence type="ECO:0000313" key="7">
    <source>
        <dbReference type="EMBL" id="MBA1274108.1"/>
    </source>
</evidence>
<evidence type="ECO:0000256" key="5">
    <source>
        <dbReference type="ARBA" id="ARBA00022840"/>
    </source>
</evidence>
<comment type="similarity">
    <text evidence="1">Belongs to the carbohydrate kinase PfkB family.</text>
</comment>
<dbReference type="InterPro" id="IPR011611">
    <property type="entry name" value="PfkB_dom"/>
</dbReference>
<name>A0ABR5Z1L9_9GAMM</name>
<dbReference type="PANTHER" id="PTHR43085">
    <property type="entry name" value="HEXOKINASE FAMILY MEMBER"/>
    <property type="match status" value="1"/>
</dbReference>
<dbReference type="InterPro" id="IPR029056">
    <property type="entry name" value="Ribokinase-like"/>
</dbReference>
<keyword evidence="2" id="KW-0808">Transferase</keyword>
<dbReference type="InterPro" id="IPR050306">
    <property type="entry name" value="PfkB_Carbo_kinase"/>
</dbReference>
<dbReference type="PANTHER" id="PTHR43085:SF1">
    <property type="entry name" value="PSEUDOURIDINE KINASE-RELATED"/>
    <property type="match status" value="1"/>
</dbReference>
<evidence type="ECO:0000256" key="1">
    <source>
        <dbReference type="ARBA" id="ARBA00010688"/>
    </source>
</evidence>
<accession>A0ABR5Z1L9</accession>
<feature type="domain" description="Carbohydrate kinase PfkB" evidence="6">
    <location>
        <begin position="20"/>
        <end position="305"/>
    </location>
</feature>
<dbReference type="PROSITE" id="PS00584">
    <property type="entry name" value="PFKB_KINASES_2"/>
    <property type="match status" value="1"/>
</dbReference>
<keyword evidence="4 7" id="KW-0418">Kinase</keyword>
<evidence type="ECO:0000259" key="6">
    <source>
        <dbReference type="Pfam" id="PF00294"/>
    </source>
</evidence>
<dbReference type="EMBL" id="JAAMRF010000005">
    <property type="protein sequence ID" value="MBA1274108.1"/>
    <property type="molecule type" value="Genomic_DNA"/>
</dbReference>
<evidence type="ECO:0000256" key="3">
    <source>
        <dbReference type="ARBA" id="ARBA00022741"/>
    </source>
</evidence>
<dbReference type="Gene3D" id="3.40.1190.20">
    <property type="match status" value="1"/>
</dbReference>
<dbReference type="InterPro" id="IPR002173">
    <property type="entry name" value="Carboh/pur_kinase_PfkB_CS"/>
</dbReference>
<reference evidence="7 8" key="1">
    <citation type="submission" date="2020-02" db="EMBL/GenBank/DDBJ databases">
        <title>Synteny-based analysis reveals conserved mechanism for high triclosan tolerance in Pseudomonas, as well as instances of horizontal transfer.</title>
        <authorList>
            <person name="Mcfarland A.G."/>
            <person name="Bertucci H.K."/>
            <person name="Litmann E."/>
            <person name="Shen J."/>
            <person name="Huttenhower C."/>
            <person name="Hartmann E.M."/>
        </authorList>
    </citation>
    <scope>NUCLEOTIDE SEQUENCE [LARGE SCALE GENOMIC DNA]</scope>
    <source>
        <strain evidence="7 8">115A1</strain>
    </source>
</reference>
<comment type="caution">
    <text evidence="7">The sequence shown here is derived from an EMBL/GenBank/DDBJ whole genome shotgun (WGS) entry which is preliminary data.</text>
</comment>
<proteinExistence type="inferred from homology"/>
<dbReference type="SUPFAM" id="SSF53613">
    <property type="entry name" value="Ribokinase-like"/>
    <property type="match status" value="1"/>
</dbReference>
<dbReference type="Pfam" id="PF00294">
    <property type="entry name" value="PfkB"/>
    <property type="match status" value="1"/>
</dbReference>
<organism evidence="7 8">
    <name type="scientific">Stutzerimonas azotifigens</name>
    <dbReference type="NCBI Taxonomy" id="291995"/>
    <lineage>
        <taxon>Bacteria</taxon>
        <taxon>Pseudomonadati</taxon>
        <taxon>Pseudomonadota</taxon>
        <taxon>Gammaproteobacteria</taxon>
        <taxon>Pseudomonadales</taxon>
        <taxon>Pseudomonadaceae</taxon>
        <taxon>Stutzerimonas</taxon>
    </lineage>
</organism>
<gene>
    <name evidence="7" type="ORF">G7026_12145</name>
</gene>
<keyword evidence="5" id="KW-0067">ATP-binding</keyword>